<proteinExistence type="predicted"/>
<dbReference type="Proteomes" id="UP000827872">
    <property type="component" value="Linkage Group LG14"/>
</dbReference>
<gene>
    <name evidence="1" type="ORF">K3G42_012197</name>
</gene>
<evidence type="ECO:0000313" key="1">
    <source>
        <dbReference type="EMBL" id="KAH7989648.1"/>
    </source>
</evidence>
<dbReference type="EMBL" id="CM037627">
    <property type="protein sequence ID" value="KAH7989648.1"/>
    <property type="molecule type" value="Genomic_DNA"/>
</dbReference>
<name>A0ACB8EAY2_9SAUR</name>
<reference evidence="1" key="1">
    <citation type="submission" date="2021-08" db="EMBL/GenBank/DDBJ databases">
        <title>The first chromosome-level gecko genome reveals the dynamic sex chromosomes of Neotropical dwarf geckos (Sphaerodactylidae: Sphaerodactylus).</title>
        <authorList>
            <person name="Pinto B.J."/>
            <person name="Keating S.E."/>
            <person name="Gamble T."/>
        </authorList>
    </citation>
    <scope>NUCLEOTIDE SEQUENCE</scope>
    <source>
        <strain evidence="1">TG3544</strain>
    </source>
</reference>
<accession>A0ACB8EAY2</accession>
<protein>
    <submittedName>
        <fullName evidence="1">Uncharacterized protein</fullName>
    </submittedName>
</protein>
<keyword evidence="2" id="KW-1185">Reference proteome</keyword>
<organism evidence="1 2">
    <name type="scientific">Sphaerodactylus townsendi</name>
    <dbReference type="NCBI Taxonomy" id="933632"/>
    <lineage>
        <taxon>Eukaryota</taxon>
        <taxon>Metazoa</taxon>
        <taxon>Chordata</taxon>
        <taxon>Craniata</taxon>
        <taxon>Vertebrata</taxon>
        <taxon>Euteleostomi</taxon>
        <taxon>Lepidosauria</taxon>
        <taxon>Squamata</taxon>
        <taxon>Bifurcata</taxon>
        <taxon>Gekkota</taxon>
        <taxon>Sphaerodactylidae</taxon>
        <taxon>Sphaerodactylus</taxon>
    </lineage>
</organism>
<sequence>MCPTIRESLNSINLPLCANPWAGVSFHERQGECLFAGLSYSGSRISQALGLKDDILLPGWYRRLFHHWRNYLQCCWIRAPNTASLKPGLQFRVQLPEDLSIHEG</sequence>
<evidence type="ECO:0000313" key="2">
    <source>
        <dbReference type="Proteomes" id="UP000827872"/>
    </source>
</evidence>
<comment type="caution">
    <text evidence="1">The sequence shown here is derived from an EMBL/GenBank/DDBJ whole genome shotgun (WGS) entry which is preliminary data.</text>
</comment>